<dbReference type="SUPFAM" id="SSF54211">
    <property type="entry name" value="Ribosomal protein S5 domain 2-like"/>
    <property type="match status" value="1"/>
</dbReference>
<organism evidence="5 6">
    <name type="scientific">Alkanindiges hydrocarboniclasticus</name>
    <dbReference type="NCBI Taxonomy" id="1907941"/>
    <lineage>
        <taxon>Bacteria</taxon>
        <taxon>Pseudomonadati</taxon>
        <taxon>Pseudomonadota</taxon>
        <taxon>Gammaproteobacteria</taxon>
        <taxon>Moraxellales</taxon>
        <taxon>Moraxellaceae</taxon>
        <taxon>Alkanindiges</taxon>
    </lineage>
</organism>
<proteinExistence type="inferred from homology"/>
<dbReference type="InterPro" id="IPR046843">
    <property type="entry name" value="LonB_AAA-LID"/>
</dbReference>
<dbReference type="PROSITE" id="PS51786">
    <property type="entry name" value="LON_PROTEOLYTIC"/>
    <property type="match status" value="1"/>
</dbReference>
<dbReference type="Gene3D" id="3.40.50.300">
    <property type="entry name" value="P-loop containing nucleotide triphosphate hydrolases"/>
    <property type="match status" value="2"/>
</dbReference>
<evidence type="ECO:0000259" key="4">
    <source>
        <dbReference type="PROSITE" id="PS51786"/>
    </source>
</evidence>
<feature type="domain" description="Lon proteolytic" evidence="4">
    <location>
        <begin position="622"/>
        <end position="817"/>
    </location>
</feature>
<dbReference type="STRING" id="1907941.BKE30_08195"/>
<dbReference type="GO" id="GO:0006508">
    <property type="term" value="P:proteolysis"/>
    <property type="evidence" value="ECO:0007669"/>
    <property type="project" value="UniProtKB-KW"/>
</dbReference>
<evidence type="ECO:0000313" key="5">
    <source>
        <dbReference type="EMBL" id="ONG39766.1"/>
    </source>
</evidence>
<dbReference type="EC" id="3.4.21.53" evidence="2"/>
<accession>A0A1S8CUD7</accession>
<dbReference type="PRINTS" id="PR00830">
    <property type="entry name" value="ENDOLAPTASE"/>
</dbReference>
<dbReference type="GO" id="GO:0005524">
    <property type="term" value="F:ATP binding"/>
    <property type="evidence" value="ECO:0007669"/>
    <property type="project" value="InterPro"/>
</dbReference>
<dbReference type="Pfam" id="PF05362">
    <property type="entry name" value="Lon_C"/>
    <property type="match status" value="1"/>
</dbReference>
<dbReference type="Pfam" id="PF13654">
    <property type="entry name" value="AAA_32"/>
    <property type="match status" value="1"/>
</dbReference>
<reference evidence="5 6" key="1">
    <citation type="submission" date="2016-10" db="EMBL/GenBank/DDBJ databases">
        <title>Draft Genome sequence of Alkanindiges sp. strain H1.</title>
        <authorList>
            <person name="Subhash Y."/>
            <person name="Lee S."/>
        </authorList>
    </citation>
    <scope>NUCLEOTIDE SEQUENCE [LARGE SCALE GENOMIC DNA]</scope>
    <source>
        <strain evidence="5 6">H1</strain>
    </source>
</reference>
<dbReference type="AlphaFoldDB" id="A0A1S8CUD7"/>
<dbReference type="InterPro" id="IPR046844">
    <property type="entry name" value="Lon-like_helical"/>
</dbReference>
<feature type="region of interest" description="Disordered" evidence="3">
    <location>
        <begin position="848"/>
        <end position="911"/>
    </location>
</feature>
<dbReference type="InterPro" id="IPR041699">
    <property type="entry name" value="AAA_32"/>
</dbReference>
<dbReference type="Pfam" id="PF20437">
    <property type="entry name" value="LonC_helical"/>
    <property type="match status" value="1"/>
</dbReference>
<dbReference type="RefSeq" id="WP_076878129.1">
    <property type="nucleotide sequence ID" value="NZ_MLCN01000022.1"/>
</dbReference>
<keyword evidence="1 2" id="KW-0645">Protease</keyword>
<evidence type="ECO:0000256" key="3">
    <source>
        <dbReference type="SAM" id="MobiDB-lite"/>
    </source>
</evidence>
<dbReference type="GO" id="GO:0004252">
    <property type="term" value="F:serine-type endopeptidase activity"/>
    <property type="evidence" value="ECO:0007669"/>
    <property type="project" value="UniProtKB-UniRule"/>
</dbReference>
<dbReference type="InterPro" id="IPR020568">
    <property type="entry name" value="Ribosomal_Su5_D2-typ_SF"/>
</dbReference>
<name>A0A1S8CUD7_9GAMM</name>
<dbReference type="InterPro" id="IPR008269">
    <property type="entry name" value="Lon_proteolytic"/>
</dbReference>
<dbReference type="Gene3D" id="1.10.8.60">
    <property type="match status" value="1"/>
</dbReference>
<dbReference type="Gene3D" id="3.30.230.10">
    <property type="match status" value="1"/>
</dbReference>
<comment type="catalytic activity">
    <reaction evidence="2">
        <text>Hydrolysis of proteins in presence of ATP.</text>
        <dbReference type="EC" id="3.4.21.53"/>
    </reaction>
</comment>
<comment type="similarity">
    <text evidence="2">Belongs to the peptidase S16 family.</text>
</comment>
<protein>
    <recommendedName>
        <fullName evidence="2">endopeptidase La</fullName>
        <ecNumber evidence="2">3.4.21.53</ecNumber>
    </recommendedName>
</protein>
<keyword evidence="6" id="KW-1185">Reference proteome</keyword>
<feature type="active site" evidence="2">
    <location>
        <position position="755"/>
    </location>
</feature>
<gene>
    <name evidence="5" type="ORF">BKE30_08195</name>
</gene>
<evidence type="ECO:0000256" key="2">
    <source>
        <dbReference type="PROSITE-ProRule" id="PRU01122"/>
    </source>
</evidence>
<dbReference type="InterPro" id="IPR027065">
    <property type="entry name" value="Lon_Prtase"/>
</dbReference>
<feature type="compositionally biased region" description="Basic residues" evidence="3">
    <location>
        <begin position="856"/>
        <end position="865"/>
    </location>
</feature>
<dbReference type="InterPro" id="IPR027417">
    <property type="entry name" value="P-loop_NTPase"/>
</dbReference>
<dbReference type="GO" id="GO:0004176">
    <property type="term" value="F:ATP-dependent peptidase activity"/>
    <property type="evidence" value="ECO:0007669"/>
    <property type="project" value="UniProtKB-UniRule"/>
</dbReference>
<feature type="active site" evidence="2">
    <location>
        <position position="712"/>
    </location>
</feature>
<dbReference type="Proteomes" id="UP000192132">
    <property type="component" value="Unassembled WGS sequence"/>
</dbReference>
<dbReference type="EMBL" id="MLCN01000022">
    <property type="protein sequence ID" value="ONG39766.1"/>
    <property type="molecule type" value="Genomic_DNA"/>
</dbReference>
<evidence type="ECO:0000256" key="1">
    <source>
        <dbReference type="ARBA" id="ARBA00022670"/>
    </source>
</evidence>
<keyword evidence="2" id="KW-0378">Hydrolase</keyword>
<dbReference type="OrthoDB" id="9758568at2"/>
<dbReference type="InterPro" id="IPR014721">
    <property type="entry name" value="Ribsml_uS5_D2-typ_fold_subgr"/>
</dbReference>
<evidence type="ECO:0000313" key="6">
    <source>
        <dbReference type="Proteomes" id="UP000192132"/>
    </source>
</evidence>
<feature type="compositionally biased region" description="Polar residues" evidence="3">
    <location>
        <begin position="902"/>
        <end position="911"/>
    </location>
</feature>
<dbReference type="PANTHER" id="PTHR10046">
    <property type="entry name" value="ATP DEPENDENT LON PROTEASE FAMILY MEMBER"/>
    <property type="match status" value="1"/>
</dbReference>
<sequence length="911" mass="101604">MTSRQSIQLNEQNAISSSAEIAVAKPSKSQDKSVETSSVKNTSIIAQSETCQKTRLQPFQLSRLPNLNNIPASTRRIKPLNDFLGQQRARASVEAALSLPYDGYNIFAVGPSGLGKRTMLKRLLLKQAAQMPTPSDWVYVNNFTDTRQPIALELPAGQGPKLKKAMHQLWQTMLNTLERRFTTDSYHARIETIRQSTGQQQQDALIELTQEGEALDLRLISRHEEHRFVPVHHVVPQSNTEQPQNNLPPEMTEEEMAALAPSERARIAQNVRQMDKKLEKLGSQLGQMEEQARAKVSTINRELASSVVEPKILQIAQRFEHVDGLEQYLKVYAQDIITHVEHILAQDEEDFLPGIFDRVPPRYQVNVVVTHKPNSGAPVIFEDLPTHYNLLGHVEQLTQMGTITTDFTLIRSGVLHHANGGFLILEADQLLEQPYAWQGLKRALRSGHIKLSSLEHMITLTGSISIEPAPIPLQVKVVLLGEPYIYYELLEFEPELNSLFKIRADFTDTLPRNDENEQAYMRLIADYVQKEKLLPFDRSALAALLTDSSRQAEDQTSLSLHAATLGDLLREAAHLAASQEASMVSAQHIADTLEQRRYRLGYLRELYWQDLSRGTQLIETSGLRYGQINALTVVHYADSEFGLPARLTASVYQGGGDILDIERNVELGGSLHAKGILIMSSFLRSHFGRSQPLHFSAALAFEQSYGEIDGDSATLAELSALISAISHIPIDQSWSITGSMNQLGQVQPIGGINAKIEGFYDACKLQGLTGKQGVIFPVQNMQHLMLRQDVIDAVAQGTFHLHAIYTIEQALELLMDRPAGYIDSKGKYTKGSIYAEVMRQLKSWQVLESGEPEKDKKRKKKKSKDKKVALQKLPEPNVVDSGSTQSTINAVSETDLPEACVNSGQTDMQGN</sequence>
<dbReference type="Pfam" id="PF20436">
    <property type="entry name" value="LonB_AAA-LID"/>
    <property type="match status" value="1"/>
</dbReference>
<comment type="caution">
    <text evidence="5">The sequence shown here is derived from an EMBL/GenBank/DDBJ whole genome shotgun (WGS) entry which is preliminary data.</text>
</comment>
<dbReference type="SUPFAM" id="SSF52540">
    <property type="entry name" value="P-loop containing nucleoside triphosphate hydrolases"/>
    <property type="match status" value="1"/>
</dbReference>
<keyword evidence="2" id="KW-0720">Serine protease</keyword>
<feature type="compositionally biased region" description="Polar residues" evidence="3">
    <location>
        <begin position="880"/>
        <end position="892"/>
    </location>
</feature>
<dbReference type="GO" id="GO:0030163">
    <property type="term" value="P:protein catabolic process"/>
    <property type="evidence" value="ECO:0007669"/>
    <property type="project" value="InterPro"/>
</dbReference>